<feature type="coiled-coil region" evidence="9">
    <location>
        <begin position="111"/>
        <end position="145"/>
    </location>
</feature>
<dbReference type="Pfam" id="PF17853">
    <property type="entry name" value="GGDEF_2"/>
    <property type="match status" value="1"/>
</dbReference>
<dbReference type="InterPro" id="IPR009057">
    <property type="entry name" value="Homeodomain-like_sf"/>
</dbReference>
<dbReference type="InterPro" id="IPR051552">
    <property type="entry name" value="HptR"/>
</dbReference>
<feature type="domain" description="Response regulatory" evidence="11">
    <location>
        <begin position="5"/>
        <end position="122"/>
    </location>
</feature>
<evidence type="ECO:0000313" key="13">
    <source>
        <dbReference type="Proteomes" id="UP000653578"/>
    </source>
</evidence>
<dbReference type="PANTHER" id="PTHR42713">
    <property type="entry name" value="HISTIDINE KINASE-RELATED"/>
    <property type="match status" value="1"/>
</dbReference>
<sequence length="531" mass="61083">MRMQKIVIVDDESIFREYLRSALDWEAYGFELCAEAKNGIEALEQVQLHQPDIALVDITMPFMDGLTLTEQLKEHYPATSVVLITGHNEFDYARKALKLGVEDYILKPFSKDELILTLLKLQKEHEKAREERSTLKENQQMMKESYLNHLLSSDYHHSPEETTQKLQQLGESFASSLFVVACIEIDHMDVKWNQVSERLLWKYAVTNILNEAMEETGHHLIFNGPEGRIICLVEHQGGNDLEVPALEGYEKLIFLIKKYLKFTITIGVGRSQSGYIGIRTSYLEALEALQNKFVLGNDRVIAYGSSVLDSGKQALYPTEINEELLVLLRMHNSEKVEDKLEEVFQSIREQRLSLEYTYVISMGLISVCLSYITEMGHPIEDCFGEAFYPYSEIKRLGSIESTSTWIKELFAKAIQYTNKHKKTRSSKIAQSAKEYIEGQYMDSELQLDQIAQQVFINPSYLRAIFKKEIGMTVTDYVTHVRMHKAKELLGKGNIRLADIAEQIGVNDPSYFSKSFKKFFGYSPSEYENNRI</sequence>
<feature type="modified residue" description="4-aspartylphosphate" evidence="8">
    <location>
        <position position="57"/>
    </location>
</feature>
<evidence type="ECO:0000256" key="4">
    <source>
        <dbReference type="ARBA" id="ARBA00023012"/>
    </source>
</evidence>
<dbReference type="PROSITE" id="PS01124">
    <property type="entry name" value="HTH_ARAC_FAMILY_2"/>
    <property type="match status" value="1"/>
</dbReference>
<dbReference type="InterPro" id="IPR041522">
    <property type="entry name" value="CdaR_GGDEF"/>
</dbReference>
<dbReference type="InterPro" id="IPR020449">
    <property type="entry name" value="Tscrpt_reg_AraC-type_HTH"/>
</dbReference>
<comment type="subcellular location">
    <subcellularLocation>
        <location evidence="1">Cytoplasm</location>
    </subcellularLocation>
</comment>
<keyword evidence="13" id="KW-1185">Reference proteome</keyword>
<dbReference type="CDD" id="cd17536">
    <property type="entry name" value="REC_YesN-like"/>
    <property type="match status" value="1"/>
</dbReference>
<proteinExistence type="predicted"/>
<evidence type="ECO:0000256" key="2">
    <source>
        <dbReference type="ARBA" id="ARBA00022490"/>
    </source>
</evidence>
<name>A0ABX1XJE0_9BACL</name>
<dbReference type="PANTHER" id="PTHR42713:SF3">
    <property type="entry name" value="TRANSCRIPTIONAL REGULATORY PROTEIN HPTR"/>
    <property type="match status" value="1"/>
</dbReference>
<keyword evidence="5" id="KW-0805">Transcription regulation</keyword>
<dbReference type="Gene3D" id="3.40.50.2300">
    <property type="match status" value="1"/>
</dbReference>
<keyword evidence="3 8" id="KW-0597">Phosphoprotein</keyword>
<dbReference type="InterPro" id="IPR018060">
    <property type="entry name" value="HTH_AraC"/>
</dbReference>
<evidence type="ECO:0000256" key="6">
    <source>
        <dbReference type="ARBA" id="ARBA00023125"/>
    </source>
</evidence>
<keyword evidence="6" id="KW-0238">DNA-binding</keyword>
<dbReference type="InterPro" id="IPR011006">
    <property type="entry name" value="CheY-like_superfamily"/>
</dbReference>
<evidence type="ECO:0000256" key="1">
    <source>
        <dbReference type="ARBA" id="ARBA00004496"/>
    </source>
</evidence>
<reference evidence="12 13" key="1">
    <citation type="submission" date="2019-10" db="EMBL/GenBank/DDBJ databases">
        <title>Description of Paenibacillus humi sp. nov.</title>
        <authorList>
            <person name="Carlier A."/>
            <person name="Qi S."/>
        </authorList>
    </citation>
    <scope>NUCLEOTIDE SEQUENCE [LARGE SCALE GENOMIC DNA]</scope>
    <source>
        <strain evidence="12 13">LMG 31461</strain>
    </source>
</reference>
<evidence type="ECO:0000256" key="7">
    <source>
        <dbReference type="ARBA" id="ARBA00023163"/>
    </source>
</evidence>
<dbReference type="Gene3D" id="1.10.10.60">
    <property type="entry name" value="Homeodomain-like"/>
    <property type="match status" value="2"/>
</dbReference>
<dbReference type="InterPro" id="IPR001789">
    <property type="entry name" value="Sig_transdc_resp-reg_receiver"/>
</dbReference>
<dbReference type="PRINTS" id="PR00032">
    <property type="entry name" value="HTHARAC"/>
</dbReference>
<keyword evidence="4" id="KW-0902">Two-component regulatory system</keyword>
<organism evidence="12 13">
    <name type="scientific">Paenibacillus plantarum</name>
    <dbReference type="NCBI Taxonomy" id="2654975"/>
    <lineage>
        <taxon>Bacteria</taxon>
        <taxon>Bacillati</taxon>
        <taxon>Bacillota</taxon>
        <taxon>Bacilli</taxon>
        <taxon>Bacillales</taxon>
        <taxon>Paenibacillaceae</taxon>
        <taxon>Paenibacillus</taxon>
    </lineage>
</organism>
<dbReference type="Pfam" id="PF12833">
    <property type="entry name" value="HTH_18"/>
    <property type="match status" value="1"/>
</dbReference>
<dbReference type="SMART" id="SM00342">
    <property type="entry name" value="HTH_ARAC"/>
    <property type="match status" value="1"/>
</dbReference>
<dbReference type="PROSITE" id="PS00041">
    <property type="entry name" value="HTH_ARAC_FAMILY_1"/>
    <property type="match status" value="1"/>
</dbReference>
<dbReference type="Pfam" id="PF00072">
    <property type="entry name" value="Response_reg"/>
    <property type="match status" value="1"/>
</dbReference>
<evidence type="ECO:0000259" key="11">
    <source>
        <dbReference type="PROSITE" id="PS50110"/>
    </source>
</evidence>
<dbReference type="EMBL" id="WHNY01000075">
    <property type="protein sequence ID" value="NOU67970.1"/>
    <property type="molecule type" value="Genomic_DNA"/>
</dbReference>
<dbReference type="SUPFAM" id="SSF52172">
    <property type="entry name" value="CheY-like"/>
    <property type="match status" value="1"/>
</dbReference>
<evidence type="ECO:0000256" key="3">
    <source>
        <dbReference type="ARBA" id="ARBA00022553"/>
    </source>
</evidence>
<keyword evidence="9" id="KW-0175">Coiled coil</keyword>
<feature type="domain" description="HTH araC/xylS-type" evidence="10">
    <location>
        <begin position="430"/>
        <end position="529"/>
    </location>
</feature>
<dbReference type="Proteomes" id="UP000653578">
    <property type="component" value="Unassembled WGS sequence"/>
</dbReference>
<keyword evidence="2" id="KW-0963">Cytoplasm</keyword>
<evidence type="ECO:0000256" key="8">
    <source>
        <dbReference type="PROSITE-ProRule" id="PRU00169"/>
    </source>
</evidence>
<evidence type="ECO:0000256" key="5">
    <source>
        <dbReference type="ARBA" id="ARBA00023015"/>
    </source>
</evidence>
<evidence type="ECO:0000256" key="9">
    <source>
        <dbReference type="SAM" id="Coils"/>
    </source>
</evidence>
<dbReference type="InterPro" id="IPR018062">
    <property type="entry name" value="HTH_AraC-typ_CS"/>
</dbReference>
<gene>
    <name evidence="12" type="ORF">GC096_28485</name>
</gene>
<dbReference type="SUPFAM" id="SSF46689">
    <property type="entry name" value="Homeodomain-like"/>
    <property type="match status" value="2"/>
</dbReference>
<comment type="caution">
    <text evidence="12">The sequence shown here is derived from an EMBL/GenBank/DDBJ whole genome shotgun (WGS) entry which is preliminary data.</text>
</comment>
<evidence type="ECO:0000259" key="10">
    <source>
        <dbReference type="PROSITE" id="PS01124"/>
    </source>
</evidence>
<accession>A0ABX1XJE0</accession>
<evidence type="ECO:0000313" key="12">
    <source>
        <dbReference type="EMBL" id="NOU67970.1"/>
    </source>
</evidence>
<protein>
    <submittedName>
        <fullName evidence="12">Response regulator</fullName>
    </submittedName>
</protein>
<dbReference type="SMART" id="SM00448">
    <property type="entry name" value="REC"/>
    <property type="match status" value="1"/>
</dbReference>
<dbReference type="PROSITE" id="PS50110">
    <property type="entry name" value="RESPONSE_REGULATORY"/>
    <property type="match status" value="1"/>
</dbReference>
<keyword evidence="7" id="KW-0804">Transcription</keyword>